<evidence type="ECO:0000256" key="3">
    <source>
        <dbReference type="ARBA" id="ARBA00022559"/>
    </source>
</evidence>
<sequence>MNRLVYILILICIDYRECTQYDRFSGEKVNGERLKELRLSNATSICTIYIKPCVPHEGSRIDGTCNNYKYPSLGAAKGPYARLLKPDYAENGDVRVSKNGKPLPSARQVRTFLQSTGRVTDKVTFNVAAVHYLDFINRDVSVLFEPIDYLTKGKDCCHQTEEKDPRCMPIQVPDNDPYLKVTDIRCLNFSRAETFQDIGCLSNSMLPEHINLQTPLIDLSTIYGVDERSMNLVRKWEDGLLLMEERNGRNMPLVNLTKNLCIQNVENETNCYTFEVGNFDLRTTSFAIFFMREHNRIAKTLHELNPCWKDDRLFKVARQINVATATNIFMYELLPLLLDRRNMISYGLISNRKSQIVERYFGNLQKAYDQVAGDIQRSRDLGMRGYNEYRSICGLKPAKTFEDFADVIDIEKVELLKHLYEDVDDVELLAGIMSENYIKNTFVGPTLFCIIARQMSVYRYGDRFWFERGDQFHSFTPAQLQEIRKTNIARVACDNADGIKYVQPQAFLNVQMK</sequence>
<dbReference type="Pfam" id="PF03098">
    <property type="entry name" value="An_peroxidase"/>
    <property type="match status" value="2"/>
</dbReference>
<evidence type="ECO:0000313" key="6">
    <source>
        <dbReference type="EMBL" id="KPJ12919.1"/>
    </source>
</evidence>
<accession>A0A194R5X9</accession>
<dbReference type="GO" id="GO:0005576">
    <property type="term" value="C:extracellular region"/>
    <property type="evidence" value="ECO:0007669"/>
    <property type="project" value="UniProtKB-SubCell"/>
</dbReference>
<keyword evidence="2" id="KW-0964">Secreted</keyword>
<feature type="chain" id="PRO_5008264936" evidence="5">
    <location>
        <begin position="19"/>
        <end position="513"/>
    </location>
</feature>
<name>A0A194R5X9_PAPMA</name>
<organism evidence="6 7">
    <name type="scientific">Papilio machaon</name>
    <name type="common">Old World swallowtail butterfly</name>
    <dbReference type="NCBI Taxonomy" id="76193"/>
    <lineage>
        <taxon>Eukaryota</taxon>
        <taxon>Metazoa</taxon>
        <taxon>Ecdysozoa</taxon>
        <taxon>Arthropoda</taxon>
        <taxon>Hexapoda</taxon>
        <taxon>Insecta</taxon>
        <taxon>Pterygota</taxon>
        <taxon>Neoptera</taxon>
        <taxon>Endopterygota</taxon>
        <taxon>Lepidoptera</taxon>
        <taxon>Glossata</taxon>
        <taxon>Ditrysia</taxon>
        <taxon>Papilionoidea</taxon>
        <taxon>Papilionidae</taxon>
        <taxon>Papilioninae</taxon>
        <taxon>Papilio</taxon>
    </lineage>
</organism>
<dbReference type="GO" id="GO:0020037">
    <property type="term" value="F:heme binding"/>
    <property type="evidence" value="ECO:0007669"/>
    <property type="project" value="InterPro"/>
</dbReference>
<dbReference type="GO" id="GO:0006979">
    <property type="term" value="P:response to oxidative stress"/>
    <property type="evidence" value="ECO:0007669"/>
    <property type="project" value="InterPro"/>
</dbReference>
<dbReference type="SUPFAM" id="SSF48113">
    <property type="entry name" value="Heme-dependent peroxidases"/>
    <property type="match status" value="1"/>
</dbReference>
<dbReference type="InParanoid" id="A0A194R5X9"/>
<feature type="signal peptide" evidence="5">
    <location>
        <begin position="1"/>
        <end position="18"/>
    </location>
</feature>
<dbReference type="InterPro" id="IPR037120">
    <property type="entry name" value="Haem_peroxidase_sf_animal"/>
</dbReference>
<dbReference type="AlphaFoldDB" id="A0A194R5X9"/>
<evidence type="ECO:0000256" key="2">
    <source>
        <dbReference type="ARBA" id="ARBA00022525"/>
    </source>
</evidence>
<dbReference type="EMBL" id="KQ460685">
    <property type="protein sequence ID" value="KPJ12919.1"/>
    <property type="molecule type" value="Genomic_DNA"/>
</dbReference>
<dbReference type="PRINTS" id="PR00457">
    <property type="entry name" value="ANPEROXIDASE"/>
</dbReference>
<evidence type="ECO:0000256" key="1">
    <source>
        <dbReference type="ARBA" id="ARBA00004613"/>
    </source>
</evidence>
<keyword evidence="7" id="KW-1185">Reference proteome</keyword>
<keyword evidence="3 6" id="KW-0575">Peroxidase</keyword>
<keyword evidence="5" id="KW-0732">Signal</keyword>
<dbReference type="GO" id="GO:0004601">
    <property type="term" value="F:peroxidase activity"/>
    <property type="evidence" value="ECO:0007669"/>
    <property type="project" value="UniProtKB-KW"/>
</dbReference>
<reference evidence="6 7" key="1">
    <citation type="journal article" date="2015" name="Nat. Commun.">
        <title>Outbred genome sequencing and CRISPR/Cas9 gene editing in butterflies.</title>
        <authorList>
            <person name="Li X."/>
            <person name="Fan D."/>
            <person name="Zhang W."/>
            <person name="Liu G."/>
            <person name="Zhang L."/>
            <person name="Zhao L."/>
            <person name="Fang X."/>
            <person name="Chen L."/>
            <person name="Dong Y."/>
            <person name="Chen Y."/>
            <person name="Ding Y."/>
            <person name="Zhao R."/>
            <person name="Feng M."/>
            <person name="Zhu Y."/>
            <person name="Feng Y."/>
            <person name="Jiang X."/>
            <person name="Zhu D."/>
            <person name="Xiang H."/>
            <person name="Feng X."/>
            <person name="Li S."/>
            <person name="Wang J."/>
            <person name="Zhang G."/>
            <person name="Kronforst M.R."/>
            <person name="Wang W."/>
        </authorList>
    </citation>
    <scope>NUCLEOTIDE SEQUENCE [LARGE SCALE GENOMIC DNA]</scope>
    <source>
        <strain evidence="6">Ya'a_city_454_Pm</strain>
        <tissue evidence="6">Whole body</tissue>
    </source>
</reference>
<dbReference type="Proteomes" id="UP000053240">
    <property type="component" value="Unassembled WGS sequence"/>
</dbReference>
<proteinExistence type="predicted"/>
<evidence type="ECO:0000256" key="5">
    <source>
        <dbReference type="SAM" id="SignalP"/>
    </source>
</evidence>
<gene>
    <name evidence="6" type="ORF">RR48_10549</name>
</gene>
<evidence type="ECO:0000313" key="7">
    <source>
        <dbReference type="Proteomes" id="UP000053240"/>
    </source>
</evidence>
<dbReference type="PROSITE" id="PS50292">
    <property type="entry name" value="PEROXIDASE_3"/>
    <property type="match status" value="1"/>
</dbReference>
<keyword evidence="3 6" id="KW-0560">Oxidoreductase</keyword>
<comment type="subcellular location">
    <subcellularLocation>
        <location evidence="1">Secreted</location>
    </subcellularLocation>
</comment>
<protein>
    <submittedName>
        <fullName evidence="6">Peroxidase</fullName>
    </submittedName>
</protein>
<evidence type="ECO:0000256" key="4">
    <source>
        <dbReference type="ARBA" id="ARBA00023180"/>
    </source>
</evidence>
<keyword evidence="4" id="KW-0325">Glycoprotein</keyword>
<dbReference type="PANTHER" id="PTHR11475:SF4">
    <property type="entry name" value="CHORION PEROXIDASE"/>
    <property type="match status" value="1"/>
</dbReference>
<dbReference type="InterPro" id="IPR010255">
    <property type="entry name" value="Haem_peroxidase_sf"/>
</dbReference>
<dbReference type="PANTHER" id="PTHR11475">
    <property type="entry name" value="OXIDASE/PEROXIDASE"/>
    <property type="match status" value="1"/>
</dbReference>
<dbReference type="Gene3D" id="1.10.640.10">
    <property type="entry name" value="Haem peroxidase domain superfamily, animal type"/>
    <property type="match status" value="2"/>
</dbReference>
<dbReference type="InterPro" id="IPR019791">
    <property type="entry name" value="Haem_peroxidase_animal"/>
</dbReference>